<dbReference type="EMBL" id="CP001340">
    <property type="protein sequence ID" value="AHI88565.1"/>
    <property type="molecule type" value="Genomic_DNA"/>
</dbReference>
<keyword evidence="2" id="KW-1185">Reference proteome</keyword>
<dbReference type="KEGG" id="ccs:CCNA_03962"/>
<dbReference type="RefSeq" id="WP_024265762.1">
    <property type="nucleotide sequence ID" value="NC_011916.1"/>
</dbReference>
<name>A0A0H3J1M6_CAUVN</name>
<sequence>MRKTMIVLMERPFAG</sequence>
<dbReference type="HOGENOM" id="CLU_3433981_0_0_5"/>
<reference evidence="1 2" key="1">
    <citation type="journal article" date="2010" name="J. Bacteriol.">
        <title>The genetic basis of laboratory adaptation in Caulobacter crescentus.</title>
        <authorList>
            <person name="Marks M.E."/>
            <person name="Castro-Rojas C.M."/>
            <person name="Teiling C."/>
            <person name="Du L."/>
            <person name="Kapatral V."/>
            <person name="Walunas T.L."/>
            <person name="Crosson S."/>
        </authorList>
    </citation>
    <scope>NUCLEOTIDE SEQUENCE [LARGE SCALE GENOMIC DNA]</scope>
    <source>
        <strain evidence="2">NA1000 / CB15N</strain>
    </source>
</reference>
<organism evidence="1 2">
    <name type="scientific">Caulobacter vibrioides (strain NA1000 / CB15N)</name>
    <name type="common">Caulobacter crescentus</name>
    <dbReference type="NCBI Taxonomy" id="565050"/>
    <lineage>
        <taxon>Bacteria</taxon>
        <taxon>Pseudomonadati</taxon>
        <taxon>Pseudomonadota</taxon>
        <taxon>Alphaproteobacteria</taxon>
        <taxon>Caulobacterales</taxon>
        <taxon>Caulobacteraceae</taxon>
        <taxon>Caulobacter</taxon>
    </lineage>
</organism>
<gene>
    <name evidence="1" type="ordered locus">CCNA_03962</name>
</gene>
<dbReference type="Proteomes" id="UP000001364">
    <property type="component" value="Chromosome"/>
</dbReference>
<evidence type="ECO:0000313" key="2">
    <source>
        <dbReference type="Proteomes" id="UP000001364"/>
    </source>
</evidence>
<protein>
    <submittedName>
        <fullName evidence="1">Uncharacterized protein</fullName>
    </submittedName>
</protein>
<accession>A0A0H3J1M6</accession>
<dbReference type="RefSeq" id="YP_009020534.1">
    <property type="nucleotide sequence ID" value="NC_011916.1"/>
</dbReference>
<proteinExistence type="predicted"/>
<dbReference type="GeneID" id="18668894"/>
<evidence type="ECO:0000313" key="1">
    <source>
        <dbReference type="EMBL" id="AHI88565.1"/>
    </source>
</evidence>